<dbReference type="Proteomes" id="UP000248544">
    <property type="component" value="Unassembled WGS sequence"/>
</dbReference>
<reference evidence="2 3" key="1">
    <citation type="submission" date="2018-01" db="EMBL/GenBank/DDBJ databases">
        <title>Draft genome sequence of Sphaerisporangium sp. 7K107.</title>
        <authorList>
            <person name="Sahin N."/>
            <person name="Saygin H."/>
            <person name="Ay H."/>
        </authorList>
    </citation>
    <scope>NUCLEOTIDE SEQUENCE [LARGE SCALE GENOMIC DNA]</scope>
    <source>
        <strain evidence="2 3">7K107</strain>
    </source>
</reference>
<accession>A0A2W2FYG0</accession>
<keyword evidence="3" id="KW-1185">Reference proteome</keyword>
<dbReference type="AlphaFoldDB" id="A0A2W2FYG0"/>
<keyword evidence="1" id="KW-0732">Signal</keyword>
<dbReference type="EMBL" id="POUA01000151">
    <property type="protein sequence ID" value="PZG42606.1"/>
    <property type="molecule type" value="Genomic_DNA"/>
</dbReference>
<evidence type="ECO:0000313" key="2">
    <source>
        <dbReference type="EMBL" id="PZG42606.1"/>
    </source>
</evidence>
<evidence type="ECO:0000256" key="1">
    <source>
        <dbReference type="SAM" id="SignalP"/>
    </source>
</evidence>
<comment type="caution">
    <text evidence="2">The sequence shown here is derived from an EMBL/GenBank/DDBJ whole genome shotgun (WGS) entry which is preliminary data.</text>
</comment>
<evidence type="ECO:0000313" key="3">
    <source>
        <dbReference type="Proteomes" id="UP000248544"/>
    </source>
</evidence>
<sequence>MLTASLLMATASNAHAAPTGCSRWQDGYWAYSKCTGGTGTHAVSAYGMHVNPANGPWSVTGPRVGVGETSAVNFPGTIQQVYVDLYD</sequence>
<proteinExistence type="predicted"/>
<protein>
    <submittedName>
        <fullName evidence="2">Uncharacterized protein</fullName>
    </submittedName>
</protein>
<organism evidence="2 3">
    <name type="scientific">Spongiactinospora gelatinilytica</name>
    <dbReference type="NCBI Taxonomy" id="2666298"/>
    <lineage>
        <taxon>Bacteria</taxon>
        <taxon>Bacillati</taxon>
        <taxon>Actinomycetota</taxon>
        <taxon>Actinomycetes</taxon>
        <taxon>Streptosporangiales</taxon>
        <taxon>Streptosporangiaceae</taxon>
        <taxon>Spongiactinospora</taxon>
    </lineage>
</organism>
<name>A0A2W2FYG0_9ACTN</name>
<feature type="signal peptide" evidence="1">
    <location>
        <begin position="1"/>
        <end position="16"/>
    </location>
</feature>
<gene>
    <name evidence="2" type="ORF">C1I98_19575</name>
</gene>
<feature type="chain" id="PRO_5016065029" evidence="1">
    <location>
        <begin position="17"/>
        <end position="87"/>
    </location>
</feature>